<feature type="compositionally biased region" description="Basic residues" evidence="1">
    <location>
        <begin position="150"/>
        <end position="169"/>
    </location>
</feature>
<gene>
    <name evidence="2" type="ORF">Tco_0989180</name>
</gene>
<reference evidence="2" key="1">
    <citation type="journal article" date="2022" name="Int. J. Mol. Sci.">
        <title>Draft Genome of Tanacetum Coccineum: Genomic Comparison of Closely Related Tanacetum-Family Plants.</title>
        <authorList>
            <person name="Yamashiro T."/>
            <person name="Shiraishi A."/>
            <person name="Nakayama K."/>
            <person name="Satake H."/>
        </authorList>
    </citation>
    <scope>NUCLEOTIDE SEQUENCE</scope>
</reference>
<feature type="compositionally biased region" description="Basic and acidic residues" evidence="1">
    <location>
        <begin position="282"/>
        <end position="294"/>
    </location>
</feature>
<accession>A0ABQ5ESX4</accession>
<protein>
    <submittedName>
        <fullName evidence="2">Uncharacterized protein</fullName>
    </submittedName>
</protein>
<evidence type="ECO:0000313" key="2">
    <source>
        <dbReference type="EMBL" id="GJT54126.1"/>
    </source>
</evidence>
<dbReference type="EMBL" id="BQNB010016646">
    <property type="protein sequence ID" value="GJT54126.1"/>
    <property type="molecule type" value="Genomic_DNA"/>
</dbReference>
<name>A0ABQ5ESX4_9ASTR</name>
<comment type="caution">
    <text evidence="2">The sequence shown here is derived from an EMBL/GenBank/DDBJ whole genome shotgun (WGS) entry which is preliminary data.</text>
</comment>
<reference evidence="2" key="2">
    <citation type="submission" date="2022-01" db="EMBL/GenBank/DDBJ databases">
        <authorList>
            <person name="Yamashiro T."/>
            <person name="Shiraishi A."/>
            <person name="Satake H."/>
            <person name="Nakayama K."/>
        </authorList>
    </citation>
    <scope>NUCLEOTIDE SEQUENCE</scope>
</reference>
<keyword evidence="3" id="KW-1185">Reference proteome</keyword>
<feature type="region of interest" description="Disordered" evidence="1">
    <location>
        <begin position="116"/>
        <end position="195"/>
    </location>
</feature>
<sequence length="355" mass="39760">MVIDFVNQLGYPEPVEFVSNIRVNYVYQPWRAILSLINLCLIRKTSGSNKPRRPVLQMLWGIVTSSNLDHVEILWEEFTQGIQTFFLHKACHKASLKDPKKKPTHLIIPYGRTRRRLHKRVKAKQLEPATKRAPAKRPTSTKPTPAKQPKSPKNKPSKRIPTRKVRKGKIQFDLVDEEEDMQQETEPQGEGDDPVLKLAKKLSLDSLQEKGEGEGADADFERAMKMNVEGKGKAIVIEEQVAHSLIDLSKKKSTTDQFILQRHDQAPHDLTTGPSSQPQDDTSEKIVDKERGEEASTTVTSEQRMAVHVEDQAGSDLGKGNESIEDQAGPDPGESHAALADQSLSPHYDSSYGLP</sequence>
<proteinExistence type="predicted"/>
<feature type="compositionally biased region" description="Acidic residues" evidence="1">
    <location>
        <begin position="174"/>
        <end position="193"/>
    </location>
</feature>
<evidence type="ECO:0000313" key="3">
    <source>
        <dbReference type="Proteomes" id="UP001151760"/>
    </source>
</evidence>
<dbReference type="Proteomes" id="UP001151760">
    <property type="component" value="Unassembled WGS sequence"/>
</dbReference>
<organism evidence="2 3">
    <name type="scientific">Tanacetum coccineum</name>
    <dbReference type="NCBI Taxonomy" id="301880"/>
    <lineage>
        <taxon>Eukaryota</taxon>
        <taxon>Viridiplantae</taxon>
        <taxon>Streptophyta</taxon>
        <taxon>Embryophyta</taxon>
        <taxon>Tracheophyta</taxon>
        <taxon>Spermatophyta</taxon>
        <taxon>Magnoliopsida</taxon>
        <taxon>eudicotyledons</taxon>
        <taxon>Gunneridae</taxon>
        <taxon>Pentapetalae</taxon>
        <taxon>asterids</taxon>
        <taxon>campanulids</taxon>
        <taxon>Asterales</taxon>
        <taxon>Asteraceae</taxon>
        <taxon>Asteroideae</taxon>
        <taxon>Anthemideae</taxon>
        <taxon>Anthemidinae</taxon>
        <taxon>Tanacetum</taxon>
    </lineage>
</organism>
<feature type="region of interest" description="Disordered" evidence="1">
    <location>
        <begin position="257"/>
        <end position="355"/>
    </location>
</feature>
<evidence type="ECO:0000256" key="1">
    <source>
        <dbReference type="SAM" id="MobiDB-lite"/>
    </source>
</evidence>